<evidence type="ECO:0000313" key="11">
    <source>
        <dbReference type="EMBL" id="MCI0182280.1"/>
    </source>
</evidence>
<feature type="transmembrane region" description="Helical" evidence="9">
    <location>
        <begin position="153"/>
        <end position="174"/>
    </location>
</feature>
<keyword evidence="8" id="KW-0349">Heme</keyword>
<dbReference type="InterPro" id="IPR023615">
    <property type="entry name" value="Cyt_c_Oxase_su1_BS"/>
</dbReference>
<keyword evidence="3 8" id="KW-0812">Transmembrane</keyword>
<keyword evidence="5 9" id="KW-1133">Transmembrane helix</keyword>
<feature type="transmembrane region" description="Helical" evidence="9">
    <location>
        <begin position="64"/>
        <end position="88"/>
    </location>
</feature>
<keyword evidence="8" id="KW-0813">Transport</keyword>
<dbReference type="EMBL" id="JALBUF010000001">
    <property type="protein sequence ID" value="MCI0182280.1"/>
    <property type="molecule type" value="Genomic_DNA"/>
</dbReference>
<comment type="function">
    <text evidence="7">Cytochrome c oxidase is the component of the respiratory chain that catalyzes the reduction of oxygen to water. Subunits 1-3 form the functional core of the enzyme complex. CO I is the catalytic subunit of the enzyme. Electrons originating in cytochrome c are transferred via the copper A center of subunit 2 and heme A of subunit 1 to the bimetallic center formed by heme A3 and copper B.</text>
</comment>
<evidence type="ECO:0000256" key="6">
    <source>
        <dbReference type="ARBA" id="ARBA00023136"/>
    </source>
</evidence>
<evidence type="ECO:0000256" key="5">
    <source>
        <dbReference type="ARBA" id="ARBA00022989"/>
    </source>
</evidence>
<keyword evidence="2 8" id="KW-0679">Respiratory chain</keyword>
<protein>
    <submittedName>
        <fullName evidence="11">Cytochrome c oxidase subunit 1</fullName>
    </submittedName>
</protein>
<feature type="domain" description="Cytochrome oxidase subunit I profile" evidence="10">
    <location>
        <begin position="90"/>
        <end position="599"/>
    </location>
</feature>
<dbReference type="PROSITE" id="PS50855">
    <property type="entry name" value="COX1"/>
    <property type="match status" value="1"/>
</dbReference>
<feature type="transmembrane region" description="Helical" evidence="9">
    <location>
        <begin position="389"/>
        <end position="414"/>
    </location>
</feature>
<evidence type="ECO:0000313" key="12">
    <source>
        <dbReference type="Proteomes" id="UP001139263"/>
    </source>
</evidence>
<evidence type="ECO:0000256" key="1">
    <source>
        <dbReference type="ARBA" id="ARBA00004141"/>
    </source>
</evidence>
<dbReference type="InterPro" id="IPR036927">
    <property type="entry name" value="Cyt_c_oxase-like_su1_sf"/>
</dbReference>
<dbReference type="InterPro" id="IPR000883">
    <property type="entry name" value="Cyt_C_Oxase_1"/>
</dbReference>
<feature type="transmembrane region" description="Helical" evidence="9">
    <location>
        <begin position="272"/>
        <end position="290"/>
    </location>
</feature>
<dbReference type="GO" id="GO:0009060">
    <property type="term" value="P:aerobic respiration"/>
    <property type="evidence" value="ECO:0007669"/>
    <property type="project" value="InterPro"/>
</dbReference>
<accession>A0A9X1V6T9</accession>
<evidence type="ECO:0000256" key="8">
    <source>
        <dbReference type="RuleBase" id="RU000370"/>
    </source>
</evidence>
<dbReference type="PANTHER" id="PTHR10422">
    <property type="entry name" value="CYTOCHROME C OXIDASE SUBUNIT 1"/>
    <property type="match status" value="1"/>
</dbReference>
<evidence type="ECO:0000256" key="7">
    <source>
        <dbReference type="ARBA" id="ARBA00025218"/>
    </source>
</evidence>
<dbReference type="GO" id="GO:0004129">
    <property type="term" value="F:cytochrome-c oxidase activity"/>
    <property type="evidence" value="ECO:0007669"/>
    <property type="project" value="InterPro"/>
</dbReference>
<dbReference type="GO" id="GO:0016020">
    <property type="term" value="C:membrane"/>
    <property type="evidence" value="ECO:0007669"/>
    <property type="project" value="UniProtKB-SubCell"/>
</dbReference>
<feature type="transmembrane region" description="Helical" evidence="9">
    <location>
        <begin position="426"/>
        <end position="446"/>
    </location>
</feature>
<dbReference type="RefSeq" id="WP_241711884.1">
    <property type="nucleotide sequence ID" value="NZ_JALBUF010000001.1"/>
</dbReference>
<feature type="transmembrane region" description="Helical" evidence="9">
    <location>
        <begin position="537"/>
        <end position="561"/>
    </location>
</feature>
<dbReference type="GO" id="GO:0020037">
    <property type="term" value="F:heme binding"/>
    <property type="evidence" value="ECO:0007669"/>
    <property type="project" value="InterPro"/>
</dbReference>
<keyword evidence="8" id="KW-0479">Metal-binding</keyword>
<keyword evidence="8" id="KW-0408">Iron</keyword>
<keyword evidence="4 8" id="KW-0249">Electron transport</keyword>
<dbReference type="InterPro" id="IPR023616">
    <property type="entry name" value="Cyt_c_oxase-like_su1_dom"/>
</dbReference>
<dbReference type="Pfam" id="PF00115">
    <property type="entry name" value="COX1"/>
    <property type="match status" value="1"/>
</dbReference>
<dbReference type="Gene3D" id="1.20.210.10">
    <property type="entry name" value="Cytochrome c oxidase-like, subunit I domain"/>
    <property type="match status" value="1"/>
</dbReference>
<evidence type="ECO:0000259" key="10">
    <source>
        <dbReference type="PROSITE" id="PS50855"/>
    </source>
</evidence>
<feature type="transmembrane region" description="Helical" evidence="9">
    <location>
        <begin position="195"/>
        <end position="214"/>
    </location>
</feature>
<comment type="subcellular location">
    <subcellularLocation>
        <location evidence="1">Membrane</location>
        <topology evidence="1">Multi-pass membrane protein</topology>
    </subcellularLocation>
</comment>
<evidence type="ECO:0000256" key="2">
    <source>
        <dbReference type="ARBA" id="ARBA00022660"/>
    </source>
</evidence>
<gene>
    <name evidence="11" type="primary">ctaD_2</name>
    <name evidence="11" type="ORF">MM817_00539</name>
</gene>
<comment type="similarity">
    <text evidence="8">Belongs to the heme-copper respiratory oxidase family.</text>
</comment>
<dbReference type="PRINTS" id="PR01165">
    <property type="entry name" value="CYCOXIDASEI"/>
</dbReference>
<feature type="transmembrane region" description="Helical" evidence="9">
    <location>
        <begin position="109"/>
        <end position="133"/>
    </location>
</feature>
<evidence type="ECO:0000256" key="4">
    <source>
        <dbReference type="ARBA" id="ARBA00022982"/>
    </source>
</evidence>
<feature type="transmembrane region" description="Helical" evidence="9">
    <location>
        <begin position="21"/>
        <end position="44"/>
    </location>
</feature>
<name>A0A9X1V6T9_9BACL</name>
<feature type="transmembrane region" description="Helical" evidence="9">
    <location>
        <begin position="234"/>
        <end position="260"/>
    </location>
</feature>
<keyword evidence="6 9" id="KW-0472">Membrane</keyword>
<keyword evidence="12" id="KW-1185">Reference proteome</keyword>
<dbReference type="SUPFAM" id="SSF81442">
    <property type="entry name" value="Cytochrome c oxidase subunit I-like"/>
    <property type="match status" value="1"/>
</dbReference>
<dbReference type="AlphaFoldDB" id="A0A9X1V6T9"/>
<dbReference type="GO" id="GO:0022904">
    <property type="term" value="P:respiratory electron transport chain"/>
    <property type="evidence" value="ECO:0007669"/>
    <property type="project" value="TreeGrafter"/>
</dbReference>
<reference evidence="11" key="1">
    <citation type="submission" date="2022-03" db="EMBL/GenBank/DDBJ databases">
        <title>Draft Genome Sequence of Firmicute Strain S0AB, a Heterotrophic Iron/Sulfur-Oxidizing Extreme Acidophile.</title>
        <authorList>
            <person name="Vergara E."/>
            <person name="Pakostova E."/>
            <person name="Johnson D.B."/>
            <person name="Holmes D.S."/>
        </authorList>
    </citation>
    <scope>NUCLEOTIDE SEQUENCE</scope>
    <source>
        <strain evidence="11">S0AB</strain>
    </source>
</reference>
<dbReference type="PANTHER" id="PTHR10422:SF18">
    <property type="entry name" value="CYTOCHROME C OXIDASE SUBUNIT 1"/>
    <property type="match status" value="1"/>
</dbReference>
<dbReference type="GO" id="GO:0015990">
    <property type="term" value="P:electron transport coupled proton transport"/>
    <property type="evidence" value="ECO:0007669"/>
    <property type="project" value="TreeGrafter"/>
</dbReference>
<feature type="transmembrane region" description="Helical" evidence="9">
    <location>
        <begin position="355"/>
        <end position="377"/>
    </location>
</feature>
<feature type="transmembrane region" description="Helical" evidence="9">
    <location>
        <begin position="496"/>
        <end position="517"/>
    </location>
</feature>
<dbReference type="Proteomes" id="UP001139263">
    <property type="component" value="Unassembled WGS sequence"/>
</dbReference>
<feature type="transmembrane region" description="Helical" evidence="9">
    <location>
        <begin position="458"/>
        <end position="484"/>
    </location>
</feature>
<sequence>MSVARIGDAPLPLRKKQIMPPVIRGLLWAGLAFLFVNCLVAYVIDPQYGTPFITQPSVVLGWTAALVGWLLGIGGLENVLLPAFGFEVPNVVVKGWRKYFAYNTNHKVIGIQYLVSSTGGFFIAGLAAMLMRIQLMGDHMWFFSYPGQYLETVGIHGTIMMFSVGTVALVGGLGNYLIPMMIGSNSSAFPRMSALSVWLVPVGIMTVVLSPLLGQWTTGWRGYEPLGQNDPNGILFYYLGVLALTLSSLMVSLNLTTTILFKRAKGLTWNRLPMYAWGILAVSLLNIIWLPEIEITFVLGLLDRVVPLPFFTAVGSPLTYLELFWLFGHPEVYIIVVPAFAIWMEIMPVMSRKPLFAREWGIIGLIFVMMLSGFVWAHHMFTNMRLTEMLPFSFFTEMISIPTGFTYMVVVGTIWRSRFRMTVPSLFVLMSMFNFLIGGLTGVFLADPVINLQLHDTFFVVAHFHFTIIGGMVFTWLAAMYYWLPKFSGRIYNAKMGVLGAIWVFIGFDGAFGLMFIQGLRGMNRWVPVYPQYLQGMNIIISIFAFILGLGFLFNLIHIAWAMKSGKKVQENPWQSKTLEWQTASPPNEESFAAEPVVTGSFYDYDDNDETFTVPTTPGPVSM</sequence>
<evidence type="ECO:0000256" key="3">
    <source>
        <dbReference type="ARBA" id="ARBA00022692"/>
    </source>
</evidence>
<dbReference type="PROSITE" id="PS00077">
    <property type="entry name" value="COX1_CUB"/>
    <property type="match status" value="1"/>
</dbReference>
<comment type="caution">
    <text evidence="11">The sequence shown here is derived from an EMBL/GenBank/DDBJ whole genome shotgun (WGS) entry which is preliminary data.</text>
</comment>
<organism evidence="11 12">
    <name type="scientific">Sulfoacidibacillus ferrooxidans</name>
    <dbReference type="NCBI Taxonomy" id="2005001"/>
    <lineage>
        <taxon>Bacteria</taxon>
        <taxon>Bacillati</taxon>
        <taxon>Bacillota</taxon>
        <taxon>Bacilli</taxon>
        <taxon>Bacillales</taxon>
        <taxon>Alicyclobacillaceae</taxon>
        <taxon>Sulfoacidibacillus</taxon>
    </lineage>
</organism>
<proteinExistence type="inferred from homology"/>
<feature type="transmembrane region" description="Helical" evidence="9">
    <location>
        <begin position="323"/>
        <end position="343"/>
    </location>
</feature>
<evidence type="ECO:0000256" key="9">
    <source>
        <dbReference type="SAM" id="Phobius"/>
    </source>
</evidence>